<dbReference type="OrthoDB" id="295029at2759"/>
<dbReference type="InterPro" id="IPR007587">
    <property type="entry name" value="SAPS"/>
</dbReference>
<evidence type="ECO:0000313" key="4">
    <source>
        <dbReference type="Proteomes" id="UP000692954"/>
    </source>
</evidence>
<protein>
    <submittedName>
        <fullName evidence="3">Uncharacterized protein</fullName>
    </submittedName>
</protein>
<keyword evidence="2" id="KW-0131">Cell cycle</keyword>
<evidence type="ECO:0000313" key="3">
    <source>
        <dbReference type="EMBL" id="CAD8108776.1"/>
    </source>
</evidence>
<proteinExistence type="inferred from homology"/>
<keyword evidence="4" id="KW-1185">Reference proteome</keyword>
<gene>
    <name evidence="3" type="ORF">PSON_ATCC_30995.1.T0920065</name>
</gene>
<comment type="caution">
    <text evidence="3">The sequence shown here is derived from an EMBL/GenBank/DDBJ whole genome shotgun (WGS) entry which is preliminary data.</text>
</comment>
<sequence length="580" mass="68770">MFINTFARNILDDLLSKSDITLEEILDAEVLDEIKFNGSQKFAIFIIKDVNNYIQMIQYIHQLDPNNLKLKRYQFLISEILSYDIPILIDYLFEPEPNIPNYQVQEAQREQLLPLLFQPFQADYLNITQVGYLAKIIESIIRKRGNSLWNWLDNNQFCVDHLIKHLDVHHVTSIITHLITYEHTSQDLNFDEYTNKKNQLLQRVYTILLNKIHNSELVNNCCEILIEICNKTQKFNQQIDQPQELYTAACDSGFVKFFNVLITLLQQHLSSKNQNYSKYNYVALNMHRPLSNEYLSFAFNSTLNIIQTNFGLFKLQILTIYHLFLQTEDSELLNLINHSEIYQQFQKYIKKFEFNNQLQILFHQITIFIFKNNSLNWIKELIQKDLFQFISSTNTLQKQIIGQIKKPLNRGYYGILSQLSYELEEYDDSEDWNLYKQNVLFQIKNVEQNYYFGINPKGNLVEQIYSNTNENLQLSKQHVTQIKPDSIEIEINNKQNNYEFESILKERLKLSFPIKNLLSFSDMNKNEIPQNPTLQEDFKSVPLDLDSFDVTEQQKKKICSSQNEFSKNSNEFNSFQPDCY</sequence>
<reference evidence="3" key="1">
    <citation type="submission" date="2021-01" db="EMBL/GenBank/DDBJ databases">
        <authorList>
            <consortium name="Genoscope - CEA"/>
            <person name="William W."/>
        </authorList>
    </citation>
    <scope>NUCLEOTIDE SEQUENCE</scope>
</reference>
<dbReference type="PANTHER" id="PTHR12634:SF8">
    <property type="entry name" value="FIERY MOUNTAIN, ISOFORM D"/>
    <property type="match status" value="1"/>
</dbReference>
<accession>A0A8S1Q063</accession>
<dbReference type="GO" id="GO:0019888">
    <property type="term" value="F:protein phosphatase regulator activity"/>
    <property type="evidence" value="ECO:0007669"/>
    <property type="project" value="TreeGrafter"/>
</dbReference>
<comment type="similarity">
    <text evidence="1">Belongs to the SAPS family.</text>
</comment>
<organism evidence="3 4">
    <name type="scientific">Paramecium sonneborni</name>
    <dbReference type="NCBI Taxonomy" id="65129"/>
    <lineage>
        <taxon>Eukaryota</taxon>
        <taxon>Sar</taxon>
        <taxon>Alveolata</taxon>
        <taxon>Ciliophora</taxon>
        <taxon>Intramacronucleata</taxon>
        <taxon>Oligohymenophorea</taxon>
        <taxon>Peniculida</taxon>
        <taxon>Parameciidae</taxon>
        <taxon>Paramecium</taxon>
    </lineage>
</organism>
<name>A0A8S1Q063_9CILI</name>
<dbReference type="GO" id="GO:0019903">
    <property type="term" value="F:protein phosphatase binding"/>
    <property type="evidence" value="ECO:0007669"/>
    <property type="project" value="InterPro"/>
</dbReference>
<evidence type="ECO:0000256" key="2">
    <source>
        <dbReference type="ARBA" id="ARBA00023306"/>
    </source>
</evidence>
<dbReference type="AlphaFoldDB" id="A0A8S1Q063"/>
<evidence type="ECO:0000256" key="1">
    <source>
        <dbReference type="ARBA" id="ARBA00006180"/>
    </source>
</evidence>
<dbReference type="PANTHER" id="PTHR12634">
    <property type="entry name" value="SIT4 YEAST -ASSOCIATING PROTEIN-RELATED"/>
    <property type="match status" value="1"/>
</dbReference>
<dbReference type="Proteomes" id="UP000692954">
    <property type="component" value="Unassembled WGS sequence"/>
</dbReference>
<dbReference type="EMBL" id="CAJJDN010000092">
    <property type="protein sequence ID" value="CAD8108776.1"/>
    <property type="molecule type" value="Genomic_DNA"/>
</dbReference>